<keyword evidence="2" id="KW-1185">Reference proteome</keyword>
<dbReference type="EMBL" id="JASCZI010184972">
    <property type="protein sequence ID" value="MED6190338.1"/>
    <property type="molecule type" value="Genomic_DNA"/>
</dbReference>
<sequence length="62" mass="6443">EFRTGHGSGRGASVIDAASEDVVEEAEVVSMAVLVKIGDEVVSVLSNKGSSEIIDEGQKLQL</sequence>
<evidence type="ECO:0000313" key="2">
    <source>
        <dbReference type="Proteomes" id="UP001341840"/>
    </source>
</evidence>
<accession>A0ABU6X107</accession>
<comment type="caution">
    <text evidence="1">The sequence shown here is derived from an EMBL/GenBank/DDBJ whole genome shotgun (WGS) entry which is preliminary data.</text>
</comment>
<proteinExistence type="predicted"/>
<evidence type="ECO:0000313" key="1">
    <source>
        <dbReference type="EMBL" id="MED6190338.1"/>
    </source>
</evidence>
<organism evidence="1 2">
    <name type="scientific">Stylosanthes scabra</name>
    <dbReference type="NCBI Taxonomy" id="79078"/>
    <lineage>
        <taxon>Eukaryota</taxon>
        <taxon>Viridiplantae</taxon>
        <taxon>Streptophyta</taxon>
        <taxon>Embryophyta</taxon>
        <taxon>Tracheophyta</taxon>
        <taxon>Spermatophyta</taxon>
        <taxon>Magnoliopsida</taxon>
        <taxon>eudicotyledons</taxon>
        <taxon>Gunneridae</taxon>
        <taxon>Pentapetalae</taxon>
        <taxon>rosids</taxon>
        <taxon>fabids</taxon>
        <taxon>Fabales</taxon>
        <taxon>Fabaceae</taxon>
        <taxon>Papilionoideae</taxon>
        <taxon>50 kb inversion clade</taxon>
        <taxon>dalbergioids sensu lato</taxon>
        <taxon>Dalbergieae</taxon>
        <taxon>Pterocarpus clade</taxon>
        <taxon>Stylosanthes</taxon>
    </lineage>
</organism>
<protein>
    <submittedName>
        <fullName evidence="1">Uncharacterized protein</fullName>
    </submittedName>
</protein>
<feature type="non-terminal residue" evidence="1">
    <location>
        <position position="1"/>
    </location>
</feature>
<reference evidence="1 2" key="1">
    <citation type="journal article" date="2023" name="Plants (Basel)">
        <title>Bridging the Gap: Combining Genomics and Transcriptomics Approaches to Understand Stylosanthes scabra, an Orphan Legume from the Brazilian Caatinga.</title>
        <authorList>
            <person name="Ferreira-Neto J.R.C."/>
            <person name="da Silva M.D."/>
            <person name="Binneck E."/>
            <person name="de Melo N.F."/>
            <person name="da Silva R.H."/>
            <person name="de Melo A.L.T.M."/>
            <person name="Pandolfi V."/>
            <person name="Bustamante F.O."/>
            <person name="Brasileiro-Vidal A.C."/>
            <person name="Benko-Iseppon A.M."/>
        </authorList>
    </citation>
    <scope>NUCLEOTIDE SEQUENCE [LARGE SCALE GENOMIC DNA]</scope>
    <source>
        <tissue evidence="1">Leaves</tissue>
    </source>
</reference>
<name>A0ABU6X107_9FABA</name>
<dbReference type="Proteomes" id="UP001341840">
    <property type="component" value="Unassembled WGS sequence"/>
</dbReference>
<gene>
    <name evidence="1" type="ORF">PIB30_104939</name>
</gene>